<proteinExistence type="predicted"/>
<organism evidence="1 2">
    <name type="scientific">Raoultella planticola</name>
    <name type="common">Klebsiella planticola</name>
    <dbReference type="NCBI Taxonomy" id="575"/>
    <lineage>
        <taxon>Bacteria</taxon>
        <taxon>Pseudomonadati</taxon>
        <taxon>Pseudomonadota</taxon>
        <taxon>Gammaproteobacteria</taxon>
        <taxon>Enterobacterales</taxon>
        <taxon>Enterobacteriaceae</taxon>
        <taxon>Klebsiella/Raoultella group</taxon>
        <taxon>Raoultella</taxon>
    </lineage>
</organism>
<dbReference type="Pfam" id="PF11198">
    <property type="entry name" value="DUF2857"/>
    <property type="match status" value="1"/>
</dbReference>
<protein>
    <submittedName>
        <fullName evidence="1">DUF2857 domain-containing protein</fullName>
    </submittedName>
</protein>
<dbReference type="AlphaFoldDB" id="A0A443VE09"/>
<reference evidence="1 2" key="1">
    <citation type="submission" date="2018-06" db="EMBL/GenBank/DDBJ databases">
        <title>Carbapenemase-producing Enterobacteriaceae present in wastewater treatment plant effluent and nearby surface waters in the US.</title>
        <authorList>
            <person name="Mathys D.A."/>
            <person name="Mollenkopf D.F."/>
            <person name="Feicht S.M."/>
            <person name="Adams R.J."/>
            <person name="Albers A.L."/>
            <person name="Stuever D.M."/>
            <person name="Daniels J.B."/>
            <person name="Wittum T.E."/>
        </authorList>
    </citation>
    <scope>NUCLEOTIDE SEQUENCE [LARGE SCALE GENOMIC DNA]</scope>
    <source>
        <strain evidence="1 2">GEO_47_Down_B</strain>
    </source>
</reference>
<dbReference type="EMBL" id="QKOX01000055">
    <property type="protein sequence ID" value="RWT14423.1"/>
    <property type="molecule type" value="Genomic_DNA"/>
</dbReference>
<accession>A0A443VE09</accession>
<name>A0A443VE09_RAOPL</name>
<gene>
    <name evidence="1" type="ORF">DN603_29150</name>
</gene>
<comment type="caution">
    <text evidence="1">The sequence shown here is derived from an EMBL/GenBank/DDBJ whole genome shotgun (WGS) entry which is preliminary data.</text>
</comment>
<sequence length="196" mass="22000">MMTPTLNYAVLTDALCALKEGNIRHCESLGFTLDEMTALNQLSLDELFVVSRASALFISVNIRHDVLHHLLAQARKEYRRKQQVNRAIHLGGSIALLNQYFGLTSNEVCLRRRLLGVSVPFGRTPEPDEETDAAIWQQWQQCRVDNLESPDALTAMMQVTETLLPKAGGLSLTTVWKRIAQCEQEAAAYRRPLHAG</sequence>
<evidence type="ECO:0000313" key="1">
    <source>
        <dbReference type="EMBL" id="RWT14423.1"/>
    </source>
</evidence>
<dbReference type="Proteomes" id="UP000288843">
    <property type="component" value="Unassembled WGS sequence"/>
</dbReference>
<evidence type="ECO:0000313" key="2">
    <source>
        <dbReference type="Proteomes" id="UP000288843"/>
    </source>
</evidence>
<dbReference type="InterPro" id="IPR021364">
    <property type="entry name" value="DUF2857"/>
</dbReference>